<keyword evidence="11" id="KW-0317">Glutathione biosynthesis</keyword>
<feature type="binding site" evidence="10">
    <location>
        <position position="527"/>
    </location>
    <ligand>
        <name>L-glutamate</name>
        <dbReference type="ChEBI" id="CHEBI:29985"/>
    </ligand>
</feature>
<feature type="active site" description="Nucleophile" evidence="9">
    <location>
        <position position="439"/>
    </location>
</feature>
<evidence type="ECO:0000256" key="11">
    <source>
        <dbReference type="RuleBase" id="RU368036"/>
    </source>
</evidence>
<evidence type="ECO:0000256" key="13">
    <source>
        <dbReference type="SAM" id="SignalP"/>
    </source>
</evidence>
<comment type="similarity">
    <text evidence="3 11">Belongs to the gamma-glutamyltransferase family.</text>
</comment>
<dbReference type="PANTHER" id="PTHR43199">
    <property type="entry name" value="GLUTATHIONE HYDROLASE"/>
    <property type="match status" value="1"/>
</dbReference>
<keyword evidence="6 11" id="KW-0865">Zymogen</keyword>
<sequence>MMSRAGAIASALALPLALLPAVAQASPTSPDHTTPSGVVDGRTRPGHTAPERGPVGHRLPKTATMTGSGGAVASVDPVASQVAIDVLAKGGTAADAAVAATAALNVVEPYATGMGGGGFFVHYDAHTKKVETLDGRETAPRSVTPTTFVEPDGTPMDFDKAVNSGLSVGVPGTPAMWQEILDRWGRRSLSEMLAPAQRIADRGFVVDEAFSTATTENAERFSKFPATAAVFLPGGKPVQPGHVLRQPDLARTFGMLRHDGVDAFYRGPIGKAVVETVRRPATAPGVAVPRGGMTMRDLRTYRVLPKKPVVSSYRGLDVYGMPAPSGGGIAVAEILELVEQSEKRTGVPLSRTDDVQYLHRFAEASAAAFADRNRWVADVVGVPTDELVSEAYAAERACGFDASKAAPRPVAVGQPDGTYAPCGPIAAGRPGTVHDGASTTHLTVADKWGDVVSYTSTIEQFGGSGMVVPGYGFLLNNQLTDFEFVPPTKGVPHPNLPGPGKRPRSSISPTIVLKDGRPVLAVGAAGGATIITTTSQILLGYLDRDLTLVGAVNAPRLSSRNTDAGAEPRLYDSSTGEALRGMGQPMTSVPALGRATAIAMPARGVFVAAAERTRGGGGSAMVVRPRH</sequence>
<evidence type="ECO:0000256" key="12">
    <source>
        <dbReference type="SAM" id="MobiDB-lite"/>
    </source>
</evidence>
<feature type="binding site" evidence="10">
    <location>
        <position position="481"/>
    </location>
    <ligand>
        <name>L-glutamate</name>
        <dbReference type="ChEBI" id="CHEBI:29985"/>
    </ligand>
</feature>
<dbReference type="GO" id="GO:0006751">
    <property type="term" value="P:glutathione catabolic process"/>
    <property type="evidence" value="ECO:0007669"/>
    <property type="project" value="UniProtKB-UniRule"/>
</dbReference>
<dbReference type="EC" id="2.3.2.2" evidence="11"/>
<proteinExistence type="inferred from homology"/>
<dbReference type="InterPro" id="IPR029055">
    <property type="entry name" value="Ntn_hydrolases_N"/>
</dbReference>
<feature type="binding site" evidence="10">
    <location>
        <position position="136"/>
    </location>
    <ligand>
        <name>L-glutamate</name>
        <dbReference type="ChEBI" id="CHEBI:29985"/>
    </ligand>
</feature>
<accession>H5USL9</accession>
<evidence type="ECO:0000256" key="3">
    <source>
        <dbReference type="ARBA" id="ARBA00009381"/>
    </source>
</evidence>
<keyword evidence="4 11" id="KW-0808">Transferase</keyword>
<dbReference type="InterPro" id="IPR043137">
    <property type="entry name" value="GGT_ssub_C"/>
</dbReference>
<dbReference type="GO" id="GO:0103068">
    <property type="term" value="F:leukotriene C4 gamma-glutamyl transferase activity"/>
    <property type="evidence" value="ECO:0007669"/>
    <property type="project" value="UniProtKB-EC"/>
</dbReference>
<name>H5USL9_9MICO</name>
<feature type="chain" id="PRO_5003599201" description="Glutathione hydrolase proenzyme" evidence="13">
    <location>
        <begin position="26"/>
        <end position="627"/>
    </location>
</feature>
<evidence type="ECO:0000256" key="10">
    <source>
        <dbReference type="PIRSR" id="PIRSR600101-2"/>
    </source>
</evidence>
<comment type="catalytic activity">
    <reaction evidence="1 11">
        <text>an S-substituted glutathione + H2O = an S-substituted L-cysteinylglycine + L-glutamate</text>
        <dbReference type="Rhea" id="RHEA:59468"/>
        <dbReference type="ChEBI" id="CHEBI:15377"/>
        <dbReference type="ChEBI" id="CHEBI:29985"/>
        <dbReference type="ChEBI" id="CHEBI:90779"/>
        <dbReference type="ChEBI" id="CHEBI:143103"/>
        <dbReference type="EC" id="3.4.19.13"/>
    </reaction>
</comment>
<organism evidence="14 15">
    <name type="scientific">Mobilicoccus pelagius NBRC 104925</name>
    <dbReference type="NCBI Taxonomy" id="1089455"/>
    <lineage>
        <taxon>Bacteria</taxon>
        <taxon>Bacillati</taxon>
        <taxon>Actinomycetota</taxon>
        <taxon>Actinomycetes</taxon>
        <taxon>Micrococcales</taxon>
        <taxon>Dermatophilaceae</taxon>
        <taxon>Mobilicoccus</taxon>
    </lineage>
</organism>
<dbReference type="InterPro" id="IPR000101">
    <property type="entry name" value="GGT_peptidase"/>
</dbReference>
<evidence type="ECO:0000256" key="6">
    <source>
        <dbReference type="ARBA" id="ARBA00023145"/>
    </source>
</evidence>
<comment type="catalytic activity">
    <reaction evidence="2 11">
        <text>glutathione + H2O = L-cysteinylglycine + L-glutamate</text>
        <dbReference type="Rhea" id="RHEA:28807"/>
        <dbReference type="ChEBI" id="CHEBI:15377"/>
        <dbReference type="ChEBI" id="CHEBI:29985"/>
        <dbReference type="ChEBI" id="CHEBI:57925"/>
        <dbReference type="ChEBI" id="CHEBI:61694"/>
        <dbReference type="EC" id="3.4.19.13"/>
    </reaction>
</comment>
<comment type="pathway">
    <text evidence="11">Sulfur metabolism; glutathione metabolism.</text>
</comment>
<dbReference type="GO" id="GO:0036374">
    <property type="term" value="F:glutathione hydrolase activity"/>
    <property type="evidence" value="ECO:0007669"/>
    <property type="project" value="UniProtKB-UniRule"/>
</dbReference>
<dbReference type="eggNOG" id="COG0405">
    <property type="taxonomic scope" value="Bacteria"/>
</dbReference>
<dbReference type="Gene3D" id="1.10.246.130">
    <property type="match status" value="1"/>
</dbReference>
<dbReference type="NCBIfam" id="TIGR00066">
    <property type="entry name" value="g_glut_trans"/>
    <property type="match status" value="1"/>
</dbReference>
<keyword evidence="13" id="KW-0732">Signal</keyword>
<dbReference type="EMBL" id="BAFE01000058">
    <property type="protein sequence ID" value="GAB48727.1"/>
    <property type="molecule type" value="Genomic_DNA"/>
</dbReference>
<evidence type="ECO:0000313" key="14">
    <source>
        <dbReference type="EMBL" id="GAB48727.1"/>
    </source>
</evidence>
<reference evidence="14 15" key="1">
    <citation type="submission" date="2012-02" db="EMBL/GenBank/DDBJ databases">
        <title>Whole genome shotgun sequence of Mobilicoccus pelagius NBRC 104925.</title>
        <authorList>
            <person name="Yoshida Y."/>
            <person name="Hosoyama A."/>
            <person name="Tsuchikane K."/>
            <person name="Katsumata H."/>
            <person name="Yamazaki S."/>
            <person name="Fujita N."/>
        </authorList>
    </citation>
    <scope>NUCLEOTIDE SEQUENCE [LARGE SCALE GENOMIC DNA]</scope>
    <source>
        <strain evidence="14 15">NBRC 104925</strain>
    </source>
</reference>
<evidence type="ECO:0000256" key="8">
    <source>
        <dbReference type="ARBA" id="ARBA00047417"/>
    </source>
</evidence>
<evidence type="ECO:0000256" key="7">
    <source>
        <dbReference type="ARBA" id="ARBA00023315"/>
    </source>
</evidence>
<dbReference type="EC" id="3.4.19.13" evidence="11"/>
<evidence type="ECO:0000256" key="9">
    <source>
        <dbReference type="PIRSR" id="PIRSR600101-1"/>
    </source>
</evidence>
<comment type="PTM">
    <text evidence="11">Cleaved by autocatalysis into a large and a small subunit.</text>
</comment>
<feature type="region of interest" description="Disordered" evidence="12">
    <location>
        <begin position="25"/>
        <end position="60"/>
    </location>
</feature>
<dbReference type="GO" id="GO:0006750">
    <property type="term" value="P:glutathione biosynthetic process"/>
    <property type="evidence" value="ECO:0007669"/>
    <property type="project" value="UniProtKB-KW"/>
</dbReference>
<dbReference type="InterPro" id="IPR043138">
    <property type="entry name" value="GGT_lsub"/>
</dbReference>
<feature type="binding site" evidence="10">
    <location>
        <begin position="505"/>
        <end position="506"/>
    </location>
    <ligand>
        <name>L-glutamate</name>
        <dbReference type="ChEBI" id="CHEBI:29985"/>
    </ligand>
</feature>
<comment type="subunit">
    <text evidence="11">This enzyme consists of two polypeptide chains, which are synthesized in precursor form from a single polypeptide.</text>
</comment>
<dbReference type="STRING" id="1089455.MOPEL_080_00060"/>
<keyword evidence="7 11" id="KW-0012">Acyltransferase</keyword>
<dbReference type="AlphaFoldDB" id="H5USL9"/>
<dbReference type="PRINTS" id="PR01210">
    <property type="entry name" value="GGTRANSPTASE"/>
</dbReference>
<dbReference type="PANTHER" id="PTHR43199:SF1">
    <property type="entry name" value="GLUTATHIONE HYDROLASE PROENZYME"/>
    <property type="match status" value="1"/>
</dbReference>
<dbReference type="RefSeq" id="WP_009482625.1">
    <property type="nucleotide sequence ID" value="NZ_BAFE01000058.1"/>
</dbReference>
<dbReference type="SUPFAM" id="SSF56235">
    <property type="entry name" value="N-terminal nucleophile aminohydrolases (Ntn hydrolases)"/>
    <property type="match status" value="1"/>
</dbReference>
<protein>
    <recommendedName>
        <fullName evidence="11">Glutathione hydrolase proenzyme</fullName>
        <ecNumber evidence="11">2.3.2.2</ecNumber>
        <ecNumber evidence="11">3.4.19.13</ecNumber>
    </recommendedName>
    <component>
        <recommendedName>
            <fullName evidence="11">Glutathione hydrolase large chain</fullName>
        </recommendedName>
    </component>
    <component>
        <recommendedName>
            <fullName evidence="11">Glutathione hydrolase small chain</fullName>
        </recommendedName>
    </component>
</protein>
<feature type="signal peptide" evidence="13">
    <location>
        <begin position="1"/>
        <end position="25"/>
    </location>
</feature>
<evidence type="ECO:0000256" key="2">
    <source>
        <dbReference type="ARBA" id="ARBA00001089"/>
    </source>
</evidence>
<evidence type="ECO:0000256" key="5">
    <source>
        <dbReference type="ARBA" id="ARBA00022801"/>
    </source>
</evidence>
<comment type="catalytic activity">
    <reaction evidence="8 11">
        <text>an N-terminal (5-L-glutamyl)-[peptide] + an alpha-amino acid = 5-L-glutamyl amino acid + an N-terminal L-alpha-aminoacyl-[peptide]</text>
        <dbReference type="Rhea" id="RHEA:23904"/>
        <dbReference type="Rhea" id="RHEA-COMP:9780"/>
        <dbReference type="Rhea" id="RHEA-COMP:9795"/>
        <dbReference type="ChEBI" id="CHEBI:77644"/>
        <dbReference type="ChEBI" id="CHEBI:78597"/>
        <dbReference type="ChEBI" id="CHEBI:78599"/>
        <dbReference type="ChEBI" id="CHEBI:78608"/>
        <dbReference type="EC" id="2.3.2.2"/>
    </reaction>
</comment>
<keyword evidence="5 11" id="KW-0378">Hydrolase</keyword>
<evidence type="ECO:0000256" key="1">
    <source>
        <dbReference type="ARBA" id="ARBA00001049"/>
    </source>
</evidence>
<dbReference type="MEROPS" id="T03.001"/>
<dbReference type="Proteomes" id="UP000004367">
    <property type="component" value="Unassembled WGS sequence"/>
</dbReference>
<comment type="caution">
    <text evidence="14">The sequence shown here is derived from an EMBL/GenBank/DDBJ whole genome shotgun (WGS) entry which is preliminary data.</text>
</comment>
<dbReference type="InterPro" id="IPR051792">
    <property type="entry name" value="GGT_bact"/>
</dbReference>
<dbReference type="Gene3D" id="3.60.20.40">
    <property type="match status" value="1"/>
</dbReference>
<dbReference type="UniPathway" id="UPA00204"/>
<gene>
    <name evidence="14" type="primary">ggt</name>
    <name evidence="14" type="ORF">MOPEL_080_00060</name>
</gene>
<dbReference type="Pfam" id="PF01019">
    <property type="entry name" value="G_glu_transpept"/>
    <property type="match status" value="1"/>
</dbReference>
<keyword evidence="15" id="KW-1185">Reference proteome</keyword>
<evidence type="ECO:0000256" key="4">
    <source>
        <dbReference type="ARBA" id="ARBA00022679"/>
    </source>
</evidence>
<evidence type="ECO:0000313" key="15">
    <source>
        <dbReference type="Proteomes" id="UP000004367"/>
    </source>
</evidence>